<sequence length="259" mass="29718">MYNHATHTVEDSDPDPAPKRNRIRTRFRTELLILPSPNHHKLRPPLEFPRIGPPSPSISGYEWLPPFVRAFAGFGLWVSRLLDLILTWAVQGIPSVSSEARLDDPQERRWRVWRRERKGSSPTVLWQSLEQSNSSAALIIPLYDQVSPYDSLVLLTMCGPLHMILPLENQDLSLLDICPVRVTFLFAFFPLEVSETTIPLDYFALLNKLCMVLLPQMHLLDCDFTNTPLLHPSRLSNMLNLLHTSASYGRVLPMLKRKF</sequence>
<gene>
    <name evidence="2" type="ORF">B296_00021315</name>
</gene>
<organism evidence="2 3">
    <name type="scientific">Ensete ventricosum</name>
    <name type="common">Abyssinian banana</name>
    <name type="synonym">Musa ensete</name>
    <dbReference type="NCBI Taxonomy" id="4639"/>
    <lineage>
        <taxon>Eukaryota</taxon>
        <taxon>Viridiplantae</taxon>
        <taxon>Streptophyta</taxon>
        <taxon>Embryophyta</taxon>
        <taxon>Tracheophyta</taxon>
        <taxon>Spermatophyta</taxon>
        <taxon>Magnoliopsida</taxon>
        <taxon>Liliopsida</taxon>
        <taxon>Zingiberales</taxon>
        <taxon>Musaceae</taxon>
        <taxon>Ensete</taxon>
    </lineage>
</organism>
<protein>
    <submittedName>
        <fullName evidence="2">Uncharacterized protein</fullName>
    </submittedName>
</protein>
<dbReference type="AlphaFoldDB" id="A0A427AEG0"/>
<evidence type="ECO:0000313" key="3">
    <source>
        <dbReference type="Proteomes" id="UP000287651"/>
    </source>
</evidence>
<feature type="region of interest" description="Disordered" evidence="1">
    <location>
        <begin position="1"/>
        <end position="21"/>
    </location>
</feature>
<accession>A0A427AEG0</accession>
<proteinExistence type="predicted"/>
<evidence type="ECO:0000313" key="2">
    <source>
        <dbReference type="EMBL" id="RRT74566.1"/>
    </source>
</evidence>
<comment type="caution">
    <text evidence="2">The sequence shown here is derived from an EMBL/GenBank/DDBJ whole genome shotgun (WGS) entry which is preliminary data.</text>
</comment>
<evidence type="ECO:0000256" key="1">
    <source>
        <dbReference type="SAM" id="MobiDB-lite"/>
    </source>
</evidence>
<dbReference type="Proteomes" id="UP000287651">
    <property type="component" value="Unassembled WGS sequence"/>
</dbReference>
<reference evidence="2 3" key="1">
    <citation type="journal article" date="2014" name="Agronomy (Basel)">
        <title>A Draft Genome Sequence for Ensete ventricosum, the Drought-Tolerant Tree Against Hunger.</title>
        <authorList>
            <person name="Harrison J."/>
            <person name="Moore K.A."/>
            <person name="Paszkiewicz K."/>
            <person name="Jones T."/>
            <person name="Grant M."/>
            <person name="Ambacheew D."/>
            <person name="Muzemil S."/>
            <person name="Studholme D.J."/>
        </authorList>
    </citation>
    <scope>NUCLEOTIDE SEQUENCE [LARGE SCALE GENOMIC DNA]</scope>
</reference>
<dbReference type="EMBL" id="AMZH03002738">
    <property type="protein sequence ID" value="RRT74566.1"/>
    <property type="molecule type" value="Genomic_DNA"/>
</dbReference>
<name>A0A427AEG0_ENSVE</name>